<evidence type="ECO:0000256" key="3">
    <source>
        <dbReference type="ARBA" id="ARBA00022833"/>
    </source>
</evidence>
<organism evidence="6 7">
    <name type="scientific">Rhamnella rubrinervis</name>
    <dbReference type="NCBI Taxonomy" id="2594499"/>
    <lineage>
        <taxon>Eukaryota</taxon>
        <taxon>Viridiplantae</taxon>
        <taxon>Streptophyta</taxon>
        <taxon>Embryophyta</taxon>
        <taxon>Tracheophyta</taxon>
        <taxon>Spermatophyta</taxon>
        <taxon>Magnoliopsida</taxon>
        <taxon>eudicotyledons</taxon>
        <taxon>Gunneridae</taxon>
        <taxon>Pentapetalae</taxon>
        <taxon>rosids</taxon>
        <taxon>fabids</taxon>
        <taxon>Rosales</taxon>
        <taxon>Rhamnaceae</taxon>
        <taxon>rhamnoid group</taxon>
        <taxon>Rhamneae</taxon>
        <taxon>Rhamnella</taxon>
    </lineage>
</organism>
<evidence type="ECO:0000256" key="1">
    <source>
        <dbReference type="ARBA" id="ARBA00005613"/>
    </source>
</evidence>
<name>A0A8K0DRZ2_9ROSA</name>
<gene>
    <name evidence="6" type="ORF">FNV43_RR23882</name>
</gene>
<accession>A0A8K0DRZ2</accession>
<comment type="similarity">
    <text evidence="1 4">Belongs to the yippee family.</text>
</comment>
<dbReference type="InterPro" id="IPR034751">
    <property type="entry name" value="Yippee"/>
</dbReference>
<sequence length="105" mass="12213">MAEFDGHPYYSCINCRNPVAMRFDLLSKDFMAKTGQAYFFSRAMNVTVGKREDRRLITGVYTIADIACSNCGEVLGWKYIRAYEIRDKFKEGKFIIERAKIAKEY</sequence>
<keyword evidence="3" id="KW-0862">Zinc</keyword>
<dbReference type="Pfam" id="PF03226">
    <property type="entry name" value="Yippee-Mis18"/>
    <property type="match status" value="1"/>
</dbReference>
<dbReference type="InterPro" id="IPR004910">
    <property type="entry name" value="Yippee/Mis18/Cereblon"/>
</dbReference>
<dbReference type="PROSITE" id="PS51792">
    <property type="entry name" value="YIPPEE"/>
    <property type="match status" value="1"/>
</dbReference>
<dbReference type="GO" id="GO:0046872">
    <property type="term" value="F:metal ion binding"/>
    <property type="evidence" value="ECO:0007669"/>
    <property type="project" value="UniProtKB-KW"/>
</dbReference>
<keyword evidence="2" id="KW-0479">Metal-binding</keyword>
<keyword evidence="7" id="KW-1185">Reference proteome</keyword>
<evidence type="ECO:0000256" key="4">
    <source>
        <dbReference type="RuleBase" id="RU110713"/>
    </source>
</evidence>
<evidence type="ECO:0000313" key="6">
    <source>
        <dbReference type="EMBL" id="KAF3432780.1"/>
    </source>
</evidence>
<evidence type="ECO:0000256" key="2">
    <source>
        <dbReference type="ARBA" id="ARBA00022723"/>
    </source>
</evidence>
<protein>
    <recommendedName>
        <fullName evidence="4">Protein yippee-like</fullName>
    </recommendedName>
</protein>
<dbReference type="AlphaFoldDB" id="A0A8K0DRZ2"/>
<evidence type="ECO:0000259" key="5">
    <source>
        <dbReference type="PROSITE" id="PS51792"/>
    </source>
</evidence>
<proteinExistence type="inferred from homology"/>
<dbReference type="InterPro" id="IPR039058">
    <property type="entry name" value="Yippee_fam"/>
</dbReference>
<feature type="domain" description="Yippee" evidence="5">
    <location>
        <begin position="8"/>
        <end position="105"/>
    </location>
</feature>
<reference evidence="6" key="1">
    <citation type="submission" date="2020-03" db="EMBL/GenBank/DDBJ databases">
        <title>A high-quality chromosome-level genome assembly of a woody plant with both climbing and erect habits, Rhamnella rubrinervis.</title>
        <authorList>
            <person name="Lu Z."/>
            <person name="Yang Y."/>
            <person name="Zhu X."/>
            <person name="Sun Y."/>
        </authorList>
    </citation>
    <scope>NUCLEOTIDE SEQUENCE</scope>
    <source>
        <strain evidence="6">BYM</strain>
        <tissue evidence="6">Leaf</tissue>
    </source>
</reference>
<dbReference type="Proteomes" id="UP000796880">
    <property type="component" value="Unassembled WGS sequence"/>
</dbReference>
<evidence type="ECO:0000313" key="7">
    <source>
        <dbReference type="Proteomes" id="UP000796880"/>
    </source>
</evidence>
<dbReference type="PANTHER" id="PTHR13848">
    <property type="entry name" value="PROTEIN YIPPEE-LIKE CG15309-RELATED"/>
    <property type="match status" value="1"/>
</dbReference>
<comment type="caution">
    <text evidence="6">The sequence shown here is derived from an EMBL/GenBank/DDBJ whole genome shotgun (WGS) entry which is preliminary data.</text>
</comment>
<dbReference type="EMBL" id="VOIH02000011">
    <property type="protein sequence ID" value="KAF3432780.1"/>
    <property type="molecule type" value="Genomic_DNA"/>
</dbReference>
<dbReference type="OrthoDB" id="6407410at2759"/>